<dbReference type="EMBL" id="GL378325">
    <property type="protein sequence ID" value="EFJ52101.1"/>
    <property type="molecule type" value="Genomic_DNA"/>
</dbReference>
<dbReference type="RefSeq" id="XP_002946875.1">
    <property type="nucleotide sequence ID" value="XM_002946829.1"/>
</dbReference>
<protein>
    <submittedName>
        <fullName evidence="2">Uncharacterized protein</fullName>
    </submittedName>
</protein>
<name>D8TKP6_VOLCA</name>
<reference evidence="2 3" key="1">
    <citation type="journal article" date="2010" name="Science">
        <title>Genomic analysis of organismal complexity in the multicellular green alga Volvox carteri.</title>
        <authorList>
            <person name="Prochnik S.E."/>
            <person name="Umen J."/>
            <person name="Nedelcu A.M."/>
            <person name="Hallmann A."/>
            <person name="Miller S.M."/>
            <person name="Nishii I."/>
            <person name="Ferris P."/>
            <person name="Kuo A."/>
            <person name="Mitros T."/>
            <person name="Fritz-Laylin L.K."/>
            <person name="Hellsten U."/>
            <person name="Chapman J."/>
            <person name="Simakov O."/>
            <person name="Rensing S.A."/>
            <person name="Terry A."/>
            <person name="Pangilinan J."/>
            <person name="Kapitonov V."/>
            <person name="Jurka J."/>
            <person name="Salamov A."/>
            <person name="Shapiro H."/>
            <person name="Schmutz J."/>
            <person name="Grimwood J."/>
            <person name="Lindquist E."/>
            <person name="Lucas S."/>
            <person name="Grigoriev I.V."/>
            <person name="Schmitt R."/>
            <person name="Kirk D."/>
            <person name="Rokhsar D.S."/>
        </authorList>
    </citation>
    <scope>NUCLEOTIDE SEQUENCE [LARGE SCALE GENOMIC DNA]</scope>
    <source>
        <strain evidence="3">f. Nagariensis / Eve</strain>
    </source>
</reference>
<proteinExistence type="predicted"/>
<dbReference type="InterPro" id="IPR016024">
    <property type="entry name" value="ARM-type_fold"/>
</dbReference>
<feature type="compositionally biased region" description="Gly residues" evidence="1">
    <location>
        <begin position="1673"/>
        <end position="1683"/>
    </location>
</feature>
<accession>D8TKP6</accession>
<gene>
    <name evidence="2" type="ORF">VOLCADRAFT_86915</name>
</gene>
<dbReference type="Proteomes" id="UP000001058">
    <property type="component" value="Unassembled WGS sequence"/>
</dbReference>
<feature type="region of interest" description="Disordered" evidence="1">
    <location>
        <begin position="1662"/>
        <end position="1683"/>
    </location>
</feature>
<dbReference type="GeneID" id="9618069"/>
<feature type="region of interest" description="Disordered" evidence="1">
    <location>
        <begin position="1749"/>
        <end position="1773"/>
    </location>
</feature>
<dbReference type="KEGG" id="vcn:VOLCADRAFT_86915"/>
<dbReference type="SUPFAM" id="SSF48371">
    <property type="entry name" value="ARM repeat"/>
    <property type="match status" value="1"/>
</dbReference>
<evidence type="ECO:0000256" key="1">
    <source>
        <dbReference type="SAM" id="MobiDB-lite"/>
    </source>
</evidence>
<keyword evidence="3" id="KW-1185">Reference proteome</keyword>
<feature type="region of interest" description="Disordered" evidence="1">
    <location>
        <begin position="1413"/>
        <end position="1449"/>
    </location>
</feature>
<evidence type="ECO:0000313" key="2">
    <source>
        <dbReference type="EMBL" id="EFJ52101.1"/>
    </source>
</evidence>
<feature type="compositionally biased region" description="Gly residues" evidence="1">
    <location>
        <begin position="1764"/>
        <end position="1773"/>
    </location>
</feature>
<organism evidence="3">
    <name type="scientific">Volvox carteri f. nagariensis</name>
    <dbReference type="NCBI Taxonomy" id="3068"/>
    <lineage>
        <taxon>Eukaryota</taxon>
        <taxon>Viridiplantae</taxon>
        <taxon>Chlorophyta</taxon>
        <taxon>core chlorophytes</taxon>
        <taxon>Chlorophyceae</taxon>
        <taxon>CS clade</taxon>
        <taxon>Chlamydomonadales</taxon>
        <taxon>Volvocaceae</taxon>
        <taxon>Volvox</taxon>
    </lineage>
</organism>
<evidence type="ECO:0000313" key="3">
    <source>
        <dbReference type="Proteomes" id="UP000001058"/>
    </source>
</evidence>
<feature type="compositionally biased region" description="Polar residues" evidence="1">
    <location>
        <begin position="1436"/>
        <end position="1446"/>
    </location>
</feature>
<sequence>MLTCTPAPGAVGGADYGSGGSARGRAALLQDIAQQHASLVVSALVELVMWCPDAALSESLRGLCAVVCDATALSGGGRDNAGPAGGTNFLAEMFVHSRRRPFIPRVPPPQTRFNFRYVTSYAEAPPLPLRWMCSCTSAQHCVPAVNPAGPNTVTLLQLLADLAAPALTRRGGSEGCSSATAVLVRDLATSPVLLRGLVEPLEGVSRGGGGGGGGAADVSSAAHWTGYGTGAAEPLALRLLLAAVQHPSEEAAGLVAAAGQPLFERCVAFLGRTGTSTTAGPSSATTAAGWGPGQLPLQHHFEGRSLCLELLTALAERGCLLEQTHGSLGVNLAASSQLAAQLVTGLKPCLLDSSRPALQAAACRLLGVVAGRSHPRLVQQLIEADLAEYLFEVLRTAATAMGGGGGGGALRPPLPPGRPQGAVTGAVEAAHDLCRVAVVALSYLALEGPHLQSRLPFGVEVLTELCAAAAVSFDHGLAADLTALLRLAISPLPYDHHTVGPEDAAAAGGSRPPARLPLIDVKRITTAVEPLFPRPSAVDYTSRGGGGFPAVAAGSDDPVELSDAHAACCRCACEVLSGVCGWPGLAQHAGALQPPLLAAVRSALRGLSVTAAASLGFDSGGYLRSACHLAVAAAAALPPLAPPSADVAAAAAGDLGEAEGGAAPLLGPRRLTAEFLRMWEEWLLAAVDRWHRETRELGAEPRHQLPVIAVACHAATVPLLSALSTSSQTGTAAATAGDHPQPQMVDDPAVGAATALAARLLAGGWVQFSFEVLAAAAAVVPEDAHACATSVTPGLLPGGVKLECSGGTDGGGGGRNGQEARDGGVAAEARLQVWRLLMLVSAVCAISGGADGSGGMGPADDVVEPAAGVYDSMAALMSGFESVAHVLEFLATGGVQQVAAAAAAGPCQARTAGAAVDGFLRLLRCALAAGDLGWAVAGRSGLEWLLGALARVLVEPFVQQYWPRAWWQCLHLYREVEARVAAAQGPLALPPQMIPSLEQMFTMTMWPAEEASQRMTADSKPPQATAFPGACGVAAPLLRVSLPVSVWVMQHGDELPSIIAAALPIWLGLQSGSKAGAVEEEMRYIHSDAAAERNAPGRAADQDLEATEDSAQDVLDAAAGVAASYGAVTVATKLLQRCVEAGVGVTSWARGGGGGSGDGGKGNGRPSDSLLGVPDALSAARLQIRLLQLLSTCLGVRPQLAATMLDAGLLASTRRMLLDLATAAGQGEPCAILSVTWVLLLLAQLLLAVTVVVAEDTGSEGGAAVGAGSLSVGVLSEICQQLARAAVKVLVQPQQQPLQQQPLQQFPEGWQSGSIPPIVNRSSAAIEREGAASARLRAACFDASALGITLDLALGGHVPAAAMLAESEAAQRTARMAVTEAAGGGSSADEILCAPALLYLAVSALHQCTGTSGGGPAGGPSALGNADPAGPRKASGCTTGGNSSSFAGPVSQPHFPPPAPALLLLEELLLLATTTMAPALRVLALHCIWLRLVLMPGGELEALILGAGGAGSQAASESAGPTGQGACWGELGPAQRLELLSYTLSNSACDDLACVRAPALLGLIVLASWSREHAVAADGGCASKPLQRILPWARTLLNQAVGRVCAAQGAVGGMRGFGFNAADDDGRGPPLHAELLAALHGLPDLALLCAFLKAAAGATAAEHQRPGQACKGTSGGARNGSSGGSGSAALGWVIGDLRNAAADNLLVQALLQPPHEAAQPLANSCSVELVRQGLMDPATLGRARNAVAGRVWRSQQHQQQQQQGRGGNPGHGLNGPVMMQHLLRLSSDVEPAAAAVTSAAMCSPAYPLCCSDTYRSWVVLALLFAMLSQEWNRGFGSGFTDNKEPRGPGRELGRGMRLQGSVGDWLLKEPFGGADDEALLRCIDDRLRILSSRAQ</sequence>
<dbReference type="OrthoDB" id="10658637at2759"/>
<dbReference type="InParanoid" id="D8TKP6"/>